<dbReference type="GO" id="GO:1905515">
    <property type="term" value="P:non-motile cilium assembly"/>
    <property type="evidence" value="ECO:0007669"/>
    <property type="project" value="TreeGrafter"/>
</dbReference>
<proteinExistence type="predicted"/>
<reference evidence="2" key="1">
    <citation type="submission" date="2020-11" db="EMBL/GenBank/DDBJ databases">
        <authorList>
            <person name="Tran Van P."/>
        </authorList>
    </citation>
    <scope>NUCLEOTIDE SEQUENCE</scope>
</reference>
<dbReference type="AlphaFoldDB" id="A0A7R9B9G2"/>
<name>A0A7R9B9G2_TIMSH</name>
<dbReference type="GO" id="GO:0034451">
    <property type="term" value="C:centriolar satellite"/>
    <property type="evidence" value="ECO:0007669"/>
    <property type="project" value="TreeGrafter"/>
</dbReference>
<evidence type="ECO:0000313" key="2">
    <source>
        <dbReference type="EMBL" id="CAD7268789.1"/>
    </source>
</evidence>
<protein>
    <recommendedName>
        <fullName evidence="1">Pericentriolar material 1 protein C-terminal domain-containing protein</fullName>
    </recommendedName>
</protein>
<dbReference type="PANTHER" id="PTHR14164:SF12">
    <property type="entry name" value="PERICENTRIOLAR MATERIAL 1 PROTEIN"/>
    <property type="match status" value="1"/>
</dbReference>
<feature type="domain" description="Pericentriolar material 1 protein C-terminal" evidence="1">
    <location>
        <begin position="11"/>
        <end position="113"/>
    </location>
</feature>
<dbReference type="PANTHER" id="PTHR14164">
    <property type="entry name" value="PERICENTRIOLAR MATERIAL 1-RELATED"/>
    <property type="match status" value="1"/>
</dbReference>
<evidence type="ECO:0000259" key="1">
    <source>
        <dbReference type="Pfam" id="PF15717"/>
    </source>
</evidence>
<dbReference type="GO" id="GO:0036064">
    <property type="term" value="C:ciliary basal body"/>
    <property type="evidence" value="ECO:0007669"/>
    <property type="project" value="TreeGrafter"/>
</dbReference>
<accession>A0A7R9B9G2</accession>
<dbReference type="GO" id="GO:0071539">
    <property type="term" value="P:protein localization to centrosome"/>
    <property type="evidence" value="ECO:0007669"/>
    <property type="project" value="InterPro"/>
</dbReference>
<dbReference type="EMBL" id="OC016535">
    <property type="protein sequence ID" value="CAD7268789.1"/>
    <property type="molecule type" value="Genomic_DNA"/>
</dbReference>
<dbReference type="Pfam" id="PF15717">
    <property type="entry name" value="PCM1_C"/>
    <property type="match status" value="1"/>
</dbReference>
<sequence length="124" mass="14216">MKFEVEYPAVKLDWEAQTVLADLRPFLKAHMDDTCSPAFLEAIRRLTMQLVPHQGQPTFYFEGQLDPLLEDALLKFQGCRLSDVNDELLSVIAEVLQSELIFLRHINHTNVSSFKHSLTTKDCP</sequence>
<gene>
    <name evidence="2" type="ORF">TSIB3V08_LOCUS12789</name>
</gene>
<dbReference type="InterPro" id="IPR024138">
    <property type="entry name" value="Pericentriolar_Pcm1"/>
</dbReference>
<dbReference type="GO" id="GO:0034454">
    <property type="term" value="P:microtubule anchoring at centrosome"/>
    <property type="evidence" value="ECO:0007669"/>
    <property type="project" value="InterPro"/>
</dbReference>
<organism evidence="2">
    <name type="scientific">Timema shepardi</name>
    <name type="common">Walking stick</name>
    <dbReference type="NCBI Taxonomy" id="629360"/>
    <lineage>
        <taxon>Eukaryota</taxon>
        <taxon>Metazoa</taxon>
        <taxon>Ecdysozoa</taxon>
        <taxon>Arthropoda</taxon>
        <taxon>Hexapoda</taxon>
        <taxon>Insecta</taxon>
        <taxon>Pterygota</taxon>
        <taxon>Neoptera</taxon>
        <taxon>Polyneoptera</taxon>
        <taxon>Phasmatodea</taxon>
        <taxon>Timematodea</taxon>
        <taxon>Timematoidea</taxon>
        <taxon>Timematidae</taxon>
        <taxon>Timema</taxon>
    </lineage>
</organism>
<dbReference type="InterPro" id="IPR031446">
    <property type="entry name" value="PCM1_C"/>
</dbReference>